<evidence type="ECO:0000313" key="1">
    <source>
        <dbReference type="EMBL" id="MFD1050241.1"/>
    </source>
</evidence>
<comment type="caution">
    <text evidence="1">The sequence shown here is derived from an EMBL/GenBank/DDBJ whole genome shotgun (WGS) entry which is preliminary data.</text>
</comment>
<accession>A0ABW3MHX7</accession>
<name>A0ABW3MHX7_9PSEU</name>
<dbReference type="Proteomes" id="UP001597045">
    <property type="component" value="Unassembled WGS sequence"/>
</dbReference>
<sequence>MVRLCHQQSAAHAEHLNGPRARVVRVHPVRVDDDLRRVHAPVDEIRQSPTNDLAVVKLDKAIDGIQPLALNTKKPTV</sequence>
<proteinExistence type="predicted"/>
<feature type="non-terminal residue" evidence="1">
    <location>
        <position position="77"/>
    </location>
</feature>
<reference evidence="2" key="1">
    <citation type="journal article" date="2019" name="Int. J. Syst. Evol. Microbiol.">
        <title>The Global Catalogue of Microorganisms (GCM) 10K type strain sequencing project: providing services to taxonomists for standard genome sequencing and annotation.</title>
        <authorList>
            <consortium name="The Broad Institute Genomics Platform"/>
            <consortium name="The Broad Institute Genome Sequencing Center for Infectious Disease"/>
            <person name="Wu L."/>
            <person name="Ma J."/>
        </authorList>
    </citation>
    <scope>NUCLEOTIDE SEQUENCE [LARGE SCALE GENOMIC DNA]</scope>
    <source>
        <strain evidence="2">JCM 31486</strain>
    </source>
</reference>
<dbReference type="EMBL" id="JBHTIS010002704">
    <property type="protein sequence ID" value="MFD1050241.1"/>
    <property type="molecule type" value="Genomic_DNA"/>
</dbReference>
<keyword evidence="2" id="KW-1185">Reference proteome</keyword>
<gene>
    <name evidence="1" type="ORF">ACFQ1S_34330</name>
</gene>
<evidence type="ECO:0000313" key="2">
    <source>
        <dbReference type="Proteomes" id="UP001597045"/>
    </source>
</evidence>
<protein>
    <submittedName>
        <fullName evidence="1">Uncharacterized protein</fullName>
    </submittedName>
</protein>
<organism evidence="1 2">
    <name type="scientific">Kibdelosporangium lantanae</name>
    <dbReference type="NCBI Taxonomy" id="1497396"/>
    <lineage>
        <taxon>Bacteria</taxon>
        <taxon>Bacillati</taxon>
        <taxon>Actinomycetota</taxon>
        <taxon>Actinomycetes</taxon>
        <taxon>Pseudonocardiales</taxon>
        <taxon>Pseudonocardiaceae</taxon>
        <taxon>Kibdelosporangium</taxon>
    </lineage>
</organism>